<sequence length="384" mass="42119">MAEEQQGKEWASHLTALQTDGESRPWTARRELAQTLAHALAQGLNDGDALQLAGILARDSQPQVRKEIAEALVHLPQDEFLRLGSLLAEDNNSLVAKAAHRAMARRQRSAKQTTRVTKKLSKVRSNYELMEQEYGRAITAKARRLASEQYDTLVGDTIHNMNNIVSPVRMAITSLQKHVEGGDANPAFIQRKLESMNRQMAYLAHFMSEMKEYAKATPVDREPELISDIVSEAIRMAKDACAANGTAVERIEITPSAPGHMTFPVARCQLVAALVHVLRNAIECFNPKARLPRIAVAASVDAGRLTLTVTDNGPGIDPENLAVLRDFVPRKMTTKTGGTGFGLPTAYRYIVEGHDGTLDIDPVKPRGLCVTMTIPDKRNGEDGA</sequence>
<evidence type="ECO:0000256" key="2">
    <source>
        <dbReference type="ARBA" id="ARBA00012438"/>
    </source>
</evidence>
<keyword evidence="3" id="KW-0808">Transferase</keyword>
<organism evidence="9 10">
    <name type="scientific">Spiribacter salinus</name>
    <dbReference type="NCBI Taxonomy" id="1335746"/>
    <lineage>
        <taxon>Bacteria</taxon>
        <taxon>Pseudomonadati</taxon>
        <taxon>Pseudomonadota</taxon>
        <taxon>Gammaproteobacteria</taxon>
        <taxon>Chromatiales</taxon>
        <taxon>Ectothiorhodospiraceae</taxon>
        <taxon>Spiribacter</taxon>
    </lineage>
</organism>
<feature type="domain" description="Histidine kinase" evidence="8">
    <location>
        <begin position="156"/>
        <end position="378"/>
    </location>
</feature>
<proteinExistence type="predicted"/>
<keyword evidence="4" id="KW-0547">Nucleotide-binding</keyword>
<dbReference type="InterPro" id="IPR036890">
    <property type="entry name" value="HATPase_C_sf"/>
</dbReference>
<dbReference type="Gene3D" id="1.25.10.10">
    <property type="entry name" value="Leucine-rich Repeat Variant"/>
    <property type="match status" value="1"/>
</dbReference>
<evidence type="ECO:0000256" key="7">
    <source>
        <dbReference type="SAM" id="MobiDB-lite"/>
    </source>
</evidence>
<dbReference type="InterPro" id="IPR050980">
    <property type="entry name" value="2C_sensor_his_kinase"/>
</dbReference>
<comment type="catalytic activity">
    <reaction evidence="1">
        <text>ATP + protein L-histidine = ADP + protein N-phospho-L-histidine.</text>
        <dbReference type="EC" id="2.7.13.3"/>
    </reaction>
</comment>
<evidence type="ECO:0000259" key="8">
    <source>
        <dbReference type="PROSITE" id="PS50109"/>
    </source>
</evidence>
<evidence type="ECO:0000256" key="3">
    <source>
        <dbReference type="ARBA" id="ARBA00022679"/>
    </source>
</evidence>
<dbReference type="AlphaFoldDB" id="A0A540VT34"/>
<feature type="region of interest" description="Disordered" evidence="7">
    <location>
        <begin position="1"/>
        <end position="23"/>
    </location>
</feature>
<name>A0A540VT34_9GAMM</name>
<evidence type="ECO:0000313" key="10">
    <source>
        <dbReference type="Proteomes" id="UP000315400"/>
    </source>
</evidence>
<gene>
    <name evidence="9" type="ORF">FKY71_06060</name>
</gene>
<reference evidence="9 10" key="1">
    <citation type="submission" date="2019-06" db="EMBL/GenBank/DDBJ databases">
        <title>Metagenome assembled Genome of Spiribacter salinus SL48-SHIP from the microbial mat of Salt Lake 48 (Novosibirsk region, Russia).</title>
        <authorList>
            <person name="Shipova A."/>
            <person name="Rozanov A.S."/>
            <person name="Bryanskaya A.V."/>
            <person name="Peltek S.E."/>
        </authorList>
    </citation>
    <scope>NUCLEOTIDE SEQUENCE [LARGE SCALE GENOMIC DNA]</scope>
    <source>
        <strain evidence="9">SL48-SHIP-2</strain>
    </source>
</reference>
<dbReference type="SUPFAM" id="SSF48371">
    <property type="entry name" value="ARM repeat"/>
    <property type="match status" value="1"/>
</dbReference>
<evidence type="ECO:0000256" key="1">
    <source>
        <dbReference type="ARBA" id="ARBA00000085"/>
    </source>
</evidence>
<dbReference type="EMBL" id="VIFK01000032">
    <property type="protein sequence ID" value="TQE99919.1"/>
    <property type="molecule type" value="Genomic_DNA"/>
</dbReference>
<dbReference type="GO" id="GO:0004673">
    <property type="term" value="F:protein histidine kinase activity"/>
    <property type="evidence" value="ECO:0007669"/>
    <property type="project" value="UniProtKB-EC"/>
</dbReference>
<dbReference type="PROSITE" id="PS50109">
    <property type="entry name" value="HIS_KIN"/>
    <property type="match status" value="1"/>
</dbReference>
<keyword evidence="6" id="KW-0067">ATP-binding</keyword>
<dbReference type="PANTHER" id="PTHR44936:SF10">
    <property type="entry name" value="SENSOR PROTEIN RSTB"/>
    <property type="match status" value="1"/>
</dbReference>
<accession>A0A540VT34</accession>
<feature type="compositionally biased region" description="Basic and acidic residues" evidence="7">
    <location>
        <begin position="1"/>
        <end position="11"/>
    </location>
</feature>
<dbReference type="InterPro" id="IPR005467">
    <property type="entry name" value="His_kinase_dom"/>
</dbReference>
<evidence type="ECO:0000256" key="5">
    <source>
        <dbReference type="ARBA" id="ARBA00022777"/>
    </source>
</evidence>
<dbReference type="GO" id="GO:0005524">
    <property type="term" value="F:ATP binding"/>
    <property type="evidence" value="ECO:0007669"/>
    <property type="project" value="UniProtKB-KW"/>
</dbReference>
<dbReference type="EC" id="2.7.13.3" evidence="2"/>
<dbReference type="Gene3D" id="3.30.565.10">
    <property type="entry name" value="Histidine kinase-like ATPase, C-terminal domain"/>
    <property type="match status" value="1"/>
</dbReference>
<dbReference type="InterPro" id="IPR011989">
    <property type="entry name" value="ARM-like"/>
</dbReference>
<dbReference type="Pfam" id="PF02518">
    <property type="entry name" value="HATPase_c"/>
    <property type="match status" value="1"/>
</dbReference>
<dbReference type="SMART" id="SM00387">
    <property type="entry name" value="HATPase_c"/>
    <property type="match status" value="1"/>
</dbReference>
<keyword evidence="5 9" id="KW-0418">Kinase</keyword>
<evidence type="ECO:0000256" key="6">
    <source>
        <dbReference type="ARBA" id="ARBA00022840"/>
    </source>
</evidence>
<dbReference type="InterPro" id="IPR016024">
    <property type="entry name" value="ARM-type_fold"/>
</dbReference>
<dbReference type="PANTHER" id="PTHR44936">
    <property type="entry name" value="SENSOR PROTEIN CREC"/>
    <property type="match status" value="1"/>
</dbReference>
<evidence type="ECO:0000256" key="4">
    <source>
        <dbReference type="ARBA" id="ARBA00022741"/>
    </source>
</evidence>
<protein>
    <recommendedName>
        <fullName evidence="2">histidine kinase</fullName>
        <ecNumber evidence="2">2.7.13.3</ecNumber>
    </recommendedName>
</protein>
<dbReference type="InterPro" id="IPR003594">
    <property type="entry name" value="HATPase_dom"/>
</dbReference>
<evidence type="ECO:0000313" key="9">
    <source>
        <dbReference type="EMBL" id="TQE99919.1"/>
    </source>
</evidence>
<dbReference type="SUPFAM" id="SSF55874">
    <property type="entry name" value="ATPase domain of HSP90 chaperone/DNA topoisomerase II/histidine kinase"/>
    <property type="match status" value="1"/>
</dbReference>
<dbReference type="Proteomes" id="UP000315400">
    <property type="component" value="Unassembled WGS sequence"/>
</dbReference>
<comment type="caution">
    <text evidence="9">The sequence shown here is derived from an EMBL/GenBank/DDBJ whole genome shotgun (WGS) entry which is preliminary data.</text>
</comment>